<dbReference type="AlphaFoldDB" id="A0A6N9U7F1"/>
<dbReference type="Proteomes" id="UP000471293">
    <property type="component" value="Unassembled WGS sequence"/>
</dbReference>
<proteinExistence type="predicted"/>
<sequence length="70" mass="7948">MKWNECESGMTVRDIRTAEKFTVVGRRGVTDDGIATVTDCGAWVEQVEPNFDGVKEPWVVHWSHLERVAD</sequence>
<dbReference type="EMBL" id="JAAGLQ010000643">
    <property type="protein sequence ID" value="NEA19761.1"/>
    <property type="molecule type" value="Genomic_DNA"/>
</dbReference>
<comment type="caution">
    <text evidence="1">The sequence shown here is derived from an EMBL/GenBank/DDBJ whole genome shotgun (WGS) entry which is preliminary data.</text>
</comment>
<gene>
    <name evidence="1" type="ORF">G3I29_30775</name>
</gene>
<reference evidence="1 2" key="1">
    <citation type="submission" date="2020-01" db="EMBL/GenBank/DDBJ databases">
        <title>Insect and environment-associated Actinomycetes.</title>
        <authorList>
            <person name="Currrie C."/>
            <person name="Chevrette M."/>
            <person name="Carlson C."/>
            <person name="Stubbendieck R."/>
            <person name="Wendt-Pienkowski E."/>
        </authorList>
    </citation>
    <scope>NUCLEOTIDE SEQUENCE [LARGE SCALE GENOMIC DNA]</scope>
    <source>
        <strain evidence="1 2">SID11342</strain>
    </source>
</reference>
<name>A0A6N9U7F1_STRHA</name>
<accession>A0A6N9U7F1</accession>
<protein>
    <submittedName>
        <fullName evidence="1">Uncharacterized protein</fullName>
    </submittedName>
</protein>
<dbReference type="RefSeq" id="WP_164349262.1">
    <property type="nucleotide sequence ID" value="NZ_JAAGLQ010000643.1"/>
</dbReference>
<evidence type="ECO:0000313" key="2">
    <source>
        <dbReference type="Proteomes" id="UP000471293"/>
    </source>
</evidence>
<organism evidence="1 2">
    <name type="scientific">Streptomyces halstedii</name>
    <dbReference type="NCBI Taxonomy" id="1944"/>
    <lineage>
        <taxon>Bacteria</taxon>
        <taxon>Bacillati</taxon>
        <taxon>Actinomycetota</taxon>
        <taxon>Actinomycetes</taxon>
        <taxon>Kitasatosporales</taxon>
        <taxon>Streptomycetaceae</taxon>
        <taxon>Streptomyces</taxon>
    </lineage>
</organism>
<evidence type="ECO:0000313" key="1">
    <source>
        <dbReference type="EMBL" id="NEA19761.1"/>
    </source>
</evidence>